<feature type="region of interest" description="Disordered" evidence="4">
    <location>
        <begin position="26"/>
        <end position="57"/>
    </location>
</feature>
<feature type="compositionally biased region" description="Acidic residues" evidence="4">
    <location>
        <begin position="39"/>
        <end position="54"/>
    </location>
</feature>
<dbReference type="InterPro" id="IPR051274">
    <property type="entry name" value="3-5_Exoribonuclease"/>
</dbReference>
<dbReference type="InterPro" id="IPR036361">
    <property type="entry name" value="SAP_dom_sf"/>
</dbReference>
<comment type="caution">
    <text evidence="6">The sequence shown here is derived from an EMBL/GenBank/DDBJ whole genome shotgun (WGS) entry which is preliminary data.</text>
</comment>
<dbReference type="PANTHER" id="PTHR23044">
    <property type="entry name" value="3'-5' EXONUCLEASE ERI1-RELATED"/>
    <property type="match status" value="1"/>
</dbReference>
<dbReference type="Gene3D" id="1.10.720.30">
    <property type="entry name" value="SAP domain"/>
    <property type="match status" value="1"/>
</dbReference>
<gene>
    <name evidence="6" type="ORF">OUZ56_002612</name>
</gene>
<dbReference type="PANTHER" id="PTHR23044:SF61">
    <property type="entry name" value="3'-5' EXORIBONUCLEASE 1-RELATED"/>
    <property type="match status" value="1"/>
</dbReference>
<keyword evidence="7" id="KW-1185">Reference proteome</keyword>
<dbReference type="EMBL" id="JAOYFB010000036">
    <property type="protein sequence ID" value="KAK4020651.1"/>
    <property type="molecule type" value="Genomic_DNA"/>
</dbReference>
<dbReference type="InterPro" id="IPR012337">
    <property type="entry name" value="RNaseH-like_sf"/>
</dbReference>
<dbReference type="InterPro" id="IPR047201">
    <property type="entry name" value="ERI-1_3'hExo-like"/>
</dbReference>
<evidence type="ECO:0000313" key="7">
    <source>
        <dbReference type="Proteomes" id="UP001234178"/>
    </source>
</evidence>
<keyword evidence="2" id="KW-0378">Hydrolase</keyword>
<evidence type="ECO:0000259" key="5">
    <source>
        <dbReference type="SMART" id="SM00479"/>
    </source>
</evidence>
<sequence>MLHRVEGSFNMFAYSDEIKEMIRTDTIEPQNENKTVEEEKTDSEVADGATDEETKELKEREYSHPVYKQIAFLNGKINSYSKAELIKNLKMLKLDTDGSRSVLAKRLKTFYKKTMLNVSGIQEQNGSSKIRILFDFYVIIDYEATCELLRNSDFKQEIIEFPAVLLNCQKGEVQDEFRSYCRPVLNPLLTEFCTELTGITQNDVDTAPLFTEVLTSFEEWLQKKKLGTKYSFAIVTDGPWDMGHFLKSQCALSNIEFPTYCKYWINIRKTFSNFYNTGKLPLSTMIQLIGREFQGRAHSGLDDARNIAFIVQRLLKDGARIIFNEKLVEGNARRRDDGNPFFSAPVHNTEFKAIQGKFRPNFPQRKSSKI</sequence>
<keyword evidence="3" id="KW-0269">Exonuclease</keyword>
<evidence type="ECO:0000256" key="3">
    <source>
        <dbReference type="ARBA" id="ARBA00022839"/>
    </source>
</evidence>
<feature type="domain" description="Exonuclease" evidence="5">
    <location>
        <begin position="136"/>
        <end position="320"/>
    </location>
</feature>
<dbReference type="SMART" id="SM00479">
    <property type="entry name" value="EXOIII"/>
    <property type="match status" value="1"/>
</dbReference>
<dbReference type="Gene3D" id="3.30.420.10">
    <property type="entry name" value="Ribonuclease H-like superfamily/Ribonuclease H"/>
    <property type="match status" value="1"/>
</dbReference>
<evidence type="ECO:0000256" key="2">
    <source>
        <dbReference type="ARBA" id="ARBA00022801"/>
    </source>
</evidence>
<evidence type="ECO:0000256" key="1">
    <source>
        <dbReference type="ARBA" id="ARBA00022722"/>
    </source>
</evidence>
<dbReference type="SUPFAM" id="SSF53098">
    <property type="entry name" value="Ribonuclease H-like"/>
    <property type="match status" value="1"/>
</dbReference>
<name>A0ABR0A684_9CRUS</name>
<keyword evidence="1" id="KW-0540">Nuclease</keyword>
<dbReference type="InterPro" id="IPR036397">
    <property type="entry name" value="RNaseH_sf"/>
</dbReference>
<protein>
    <recommendedName>
        <fullName evidence="5">Exonuclease domain-containing protein</fullName>
    </recommendedName>
</protein>
<dbReference type="Proteomes" id="UP001234178">
    <property type="component" value="Unassembled WGS sequence"/>
</dbReference>
<organism evidence="6 7">
    <name type="scientific">Daphnia magna</name>
    <dbReference type="NCBI Taxonomy" id="35525"/>
    <lineage>
        <taxon>Eukaryota</taxon>
        <taxon>Metazoa</taxon>
        <taxon>Ecdysozoa</taxon>
        <taxon>Arthropoda</taxon>
        <taxon>Crustacea</taxon>
        <taxon>Branchiopoda</taxon>
        <taxon>Diplostraca</taxon>
        <taxon>Cladocera</taxon>
        <taxon>Anomopoda</taxon>
        <taxon>Daphniidae</taxon>
        <taxon>Daphnia</taxon>
    </lineage>
</organism>
<evidence type="ECO:0000256" key="4">
    <source>
        <dbReference type="SAM" id="MobiDB-lite"/>
    </source>
</evidence>
<dbReference type="CDD" id="cd06133">
    <property type="entry name" value="ERI-1_3'hExo_like"/>
    <property type="match status" value="1"/>
</dbReference>
<accession>A0ABR0A684</accession>
<dbReference type="InterPro" id="IPR013520">
    <property type="entry name" value="Ribonucl_H"/>
</dbReference>
<dbReference type="Pfam" id="PF00929">
    <property type="entry name" value="RNase_T"/>
    <property type="match status" value="1"/>
</dbReference>
<proteinExistence type="predicted"/>
<reference evidence="6 7" key="1">
    <citation type="journal article" date="2023" name="Nucleic Acids Res.">
        <title>The hologenome of Daphnia magna reveals possible DNA methylation and microbiome-mediated evolution of the host genome.</title>
        <authorList>
            <person name="Chaturvedi A."/>
            <person name="Li X."/>
            <person name="Dhandapani V."/>
            <person name="Marshall H."/>
            <person name="Kissane S."/>
            <person name="Cuenca-Cambronero M."/>
            <person name="Asole G."/>
            <person name="Calvet F."/>
            <person name="Ruiz-Romero M."/>
            <person name="Marangio P."/>
            <person name="Guigo R."/>
            <person name="Rago D."/>
            <person name="Mirbahai L."/>
            <person name="Eastwood N."/>
            <person name="Colbourne J.K."/>
            <person name="Zhou J."/>
            <person name="Mallon E."/>
            <person name="Orsini L."/>
        </authorList>
    </citation>
    <scope>NUCLEOTIDE SEQUENCE [LARGE SCALE GENOMIC DNA]</scope>
    <source>
        <strain evidence="6">LRV0_1</strain>
    </source>
</reference>
<evidence type="ECO:0000313" key="6">
    <source>
        <dbReference type="EMBL" id="KAK4020651.1"/>
    </source>
</evidence>